<organism evidence="1 2">
    <name type="scientific">Richelia sinica FACHB-800</name>
    <dbReference type="NCBI Taxonomy" id="1357546"/>
    <lineage>
        <taxon>Bacteria</taxon>
        <taxon>Bacillati</taxon>
        <taxon>Cyanobacteriota</taxon>
        <taxon>Cyanophyceae</taxon>
        <taxon>Nostocales</taxon>
        <taxon>Nostocaceae</taxon>
        <taxon>Richelia</taxon>
    </lineage>
</organism>
<dbReference type="AlphaFoldDB" id="A0A975Y343"/>
<name>A0A975Y343_9NOST</name>
<dbReference type="KEGG" id="rsin:B6N60_00426"/>
<gene>
    <name evidence="1" type="ORF">B6N60_00426</name>
</gene>
<sequence length="502" mass="56676">MKRVFLGFLASLTFTSITDSSLAEEYPLFPRQSLKLAVDRDELFYTIASQLVQQQINLVARFEQALNDPNPNPMRIVRGQLTNQAIAVDNFLMRRYSSPKTLCTNDGNFSQQSPLPVQLDESKAKIYCSLHAANQNLLKLRPVIDRLLSRRGELALVRELPLVSGERQLDPVLTIAPVQRPDLGQPSTPFLGREPNLTTSSFPVVGRTAKTAIANYVPPLQPAITPPEDALTILKTANQILTTVQAAFASETRFINTQETNTTLDQFAYDIDSHDRQVHAQFLELPHTGIFRVLPDSAYRRQPNNLENRLKASVGVRYPFPSVGKSEGELNPSLALVIVGDRFQLVNSGVNYGFLTNVGDVPLEKLDQQLVGVSPQIREFFFNYQPPQQLEALQVDRRRFITGKNQNWNQGQILLASAPVALNHTYLVRSLQFQLPEIILHRQPVYRQNSRARQQLGLVPSSDTIIAFRPVRRRLDGSYTILWRVIHNLPAPQIEDLEKYVQ</sequence>
<protein>
    <submittedName>
        <fullName evidence="1">Uncharacterized protein</fullName>
    </submittedName>
</protein>
<dbReference type="Proteomes" id="UP000683511">
    <property type="component" value="Chromosome"/>
</dbReference>
<dbReference type="EMBL" id="CP021056">
    <property type="protein sequence ID" value="QXE21749.1"/>
    <property type="molecule type" value="Genomic_DNA"/>
</dbReference>
<reference evidence="1" key="1">
    <citation type="submission" date="2017-04" db="EMBL/GenBank/DDBJ databases">
        <title>Genome deletions in a multicellular cyanobacterial endosymbiont for morphological adaptation in marine diatoms.</title>
        <authorList>
            <person name="Wang Y."/>
            <person name="Gao H."/>
            <person name="Li R."/>
            <person name="Xu X."/>
        </authorList>
    </citation>
    <scope>NUCLEOTIDE SEQUENCE</scope>
    <source>
        <strain evidence="1">FACHB 800</strain>
    </source>
</reference>
<keyword evidence="2" id="KW-1185">Reference proteome</keyword>
<evidence type="ECO:0000313" key="2">
    <source>
        <dbReference type="Proteomes" id="UP000683511"/>
    </source>
</evidence>
<proteinExistence type="predicted"/>
<accession>A0A975Y343</accession>
<evidence type="ECO:0000313" key="1">
    <source>
        <dbReference type="EMBL" id="QXE21749.1"/>
    </source>
</evidence>